<evidence type="ECO:0000313" key="3">
    <source>
        <dbReference type="Proteomes" id="UP000010729"/>
    </source>
</evidence>
<keyword evidence="3" id="KW-1185">Reference proteome</keyword>
<feature type="non-terminal residue" evidence="2">
    <location>
        <position position="285"/>
    </location>
</feature>
<feature type="region of interest" description="Disordered" evidence="1">
    <location>
        <begin position="66"/>
        <end position="229"/>
    </location>
</feature>
<proteinExistence type="predicted"/>
<dbReference type="EMBL" id="ANPE02000139">
    <property type="protein sequence ID" value="EMY34008.1"/>
    <property type="molecule type" value="Genomic_DNA"/>
</dbReference>
<organism evidence="2 3">
    <name type="scientific">Arthrobacter crystallopoietes BAB-32</name>
    <dbReference type="NCBI Taxonomy" id="1246476"/>
    <lineage>
        <taxon>Bacteria</taxon>
        <taxon>Bacillati</taxon>
        <taxon>Actinomycetota</taxon>
        <taxon>Actinomycetes</taxon>
        <taxon>Micrococcales</taxon>
        <taxon>Micrococcaceae</taxon>
        <taxon>Crystallibacter</taxon>
    </lineage>
</organism>
<reference evidence="2 3" key="1">
    <citation type="journal article" date="2013" name="Genome Announc.">
        <title>Draft Genome Sequence of Arthrobacter crystallopoietes Strain BAB-32, Revealing Genes for Bioremediation.</title>
        <authorList>
            <person name="Joshi M.N."/>
            <person name="Pandit A.S."/>
            <person name="Sharma A."/>
            <person name="Pandya R.V."/>
            <person name="Desai S.M."/>
            <person name="Saxena A.K."/>
            <person name="Bagatharia S.B."/>
        </authorList>
    </citation>
    <scope>NUCLEOTIDE SEQUENCE [LARGE SCALE GENOMIC DNA]</scope>
    <source>
        <strain evidence="2 3">BAB-32</strain>
    </source>
</reference>
<evidence type="ECO:0000313" key="2">
    <source>
        <dbReference type="EMBL" id="EMY34008.1"/>
    </source>
</evidence>
<feature type="compositionally biased region" description="Low complexity" evidence="1">
    <location>
        <begin position="140"/>
        <end position="164"/>
    </location>
</feature>
<comment type="caution">
    <text evidence="2">The sequence shown here is derived from an EMBL/GenBank/DDBJ whole genome shotgun (WGS) entry which is preliminary data.</text>
</comment>
<sequence>MLEQFLGRAYPDLAAGAGQTVRVIEDPRVGTIHLSAPEPGIGAAATPAPGCGESLRVRLGGTCAAGSTGGGITVPIGDPGDDEPDGGSADTNAGIEPLDADPAPAPEEEPAGDAAAAGSPEPVPAGDAAPAGWPDPVPAANPDIPAADAAEDAAPAPGAATDPATRSGPAGPVEPDAAAESVDTGEPVEEGAGPVDGRKGPSRRRVVDELPDWALSPAQRAKREKAREAARAAAQPRVPELVEHGPVEWHEAWREIEPTDLMVILARVDLARLDAAAVLDYVAAS</sequence>
<name>N1V6X7_9MICC</name>
<feature type="compositionally biased region" description="Low complexity" evidence="1">
    <location>
        <begin position="112"/>
        <end position="132"/>
    </location>
</feature>
<gene>
    <name evidence="2" type="ORF">D477_011846</name>
</gene>
<accession>N1V6X7</accession>
<dbReference type="Proteomes" id="UP000010729">
    <property type="component" value="Unassembled WGS sequence"/>
</dbReference>
<evidence type="ECO:0000256" key="1">
    <source>
        <dbReference type="SAM" id="MobiDB-lite"/>
    </source>
</evidence>
<protein>
    <submittedName>
        <fullName evidence="2">Uncharacterized protein</fullName>
    </submittedName>
</protein>
<dbReference type="AlphaFoldDB" id="N1V6X7"/>